<organism evidence="1 2">
    <name type="scientific">Arachis hypogaea</name>
    <name type="common">Peanut</name>
    <dbReference type="NCBI Taxonomy" id="3818"/>
    <lineage>
        <taxon>Eukaryota</taxon>
        <taxon>Viridiplantae</taxon>
        <taxon>Streptophyta</taxon>
        <taxon>Embryophyta</taxon>
        <taxon>Tracheophyta</taxon>
        <taxon>Spermatophyta</taxon>
        <taxon>Magnoliopsida</taxon>
        <taxon>eudicotyledons</taxon>
        <taxon>Gunneridae</taxon>
        <taxon>Pentapetalae</taxon>
        <taxon>rosids</taxon>
        <taxon>fabids</taxon>
        <taxon>Fabales</taxon>
        <taxon>Fabaceae</taxon>
        <taxon>Papilionoideae</taxon>
        <taxon>50 kb inversion clade</taxon>
        <taxon>dalbergioids sensu lato</taxon>
        <taxon>Dalbergieae</taxon>
        <taxon>Pterocarpus clade</taxon>
        <taxon>Arachis</taxon>
    </lineage>
</organism>
<evidence type="ECO:0000313" key="1">
    <source>
        <dbReference type="EMBL" id="QHN78059.1"/>
    </source>
</evidence>
<proteinExistence type="predicted"/>
<dbReference type="AlphaFoldDB" id="A0A6B9V9B7"/>
<reference evidence="1 2" key="1">
    <citation type="submission" date="2020-01" db="EMBL/GenBank/DDBJ databases">
        <title>Genome sequence of Arachis hypogaea, cultivar Shitouqi.</title>
        <authorList>
            <person name="Zhuang W."/>
            <person name="Chen H."/>
            <person name="Varshney R."/>
            <person name="Wang D."/>
            <person name="Ming R."/>
        </authorList>
    </citation>
    <scope>NUCLEOTIDE SEQUENCE [LARGE SCALE GENOMIC DNA]</scope>
    <source>
        <tissue evidence="1">Young leaf</tissue>
    </source>
</reference>
<dbReference type="Proteomes" id="UP000464620">
    <property type="component" value="Chromosome B09"/>
</dbReference>
<protein>
    <submittedName>
        <fullName evidence="1">Uncharacterized protein</fullName>
    </submittedName>
</protein>
<accession>A0A6B9V9B7</accession>
<name>A0A6B9V9B7_ARAHY</name>
<dbReference type="EMBL" id="CP031001">
    <property type="protein sequence ID" value="QHN78059.1"/>
    <property type="molecule type" value="Genomic_DNA"/>
</dbReference>
<sequence>MTAPAINPNLLPPFISCHCHLSLRYCLSPRHSSYPCCCKKRHCCCLQQVTNLVHDLVSTATHFLAAFVYHLSATSNAAAIAFSELLRRGSAFFVTFNSRKKQRMLVPWKEAS</sequence>
<evidence type="ECO:0000313" key="2">
    <source>
        <dbReference type="Proteomes" id="UP000464620"/>
    </source>
</evidence>
<gene>
    <name evidence="1" type="ORF">DS421_19g658210</name>
</gene>